<name>A0A423PFA2_9GAMM</name>
<evidence type="ECO:0000313" key="6">
    <source>
        <dbReference type="Proteomes" id="UP000283993"/>
    </source>
</evidence>
<dbReference type="EMBL" id="AYKH01000043">
    <property type="protein sequence ID" value="ROO24277.1"/>
    <property type="molecule type" value="Genomic_DNA"/>
</dbReference>
<evidence type="ECO:0000256" key="4">
    <source>
        <dbReference type="SAM" id="Phobius"/>
    </source>
</evidence>
<keyword evidence="2 4" id="KW-1133">Transmembrane helix</keyword>
<accession>A0A423PFA2</accession>
<proteinExistence type="predicted"/>
<feature type="transmembrane region" description="Helical" evidence="4">
    <location>
        <begin position="140"/>
        <end position="157"/>
    </location>
</feature>
<protein>
    <submittedName>
        <fullName evidence="5">MFS transporter</fullName>
    </submittedName>
</protein>
<feature type="transmembrane region" description="Helical" evidence="4">
    <location>
        <begin position="365"/>
        <end position="385"/>
    </location>
</feature>
<feature type="transmembrane region" description="Helical" evidence="4">
    <location>
        <begin position="305"/>
        <end position="326"/>
    </location>
</feature>
<dbReference type="Gene3D" id="1.20.1250.20">
    <property type="entry name" value="MFS general substrate transporter like domains"/>
    <property type="match status" value="1"/>
</dbReference>
<feature type="transmembrane region" description="Helical" evidence="4">
    <location>
        <begin position="278"/>
        <end position="299"/>
    </location>
</feature>
<keyword evidence="1 4" id="KW-0812">Transmembrane</keyword>
<dbReference type="InterPro" id="IPR011701">
    <property type="entry name" value="MFS"/>
</dbReference>
<feature type="transmembrane region" description="Helical" evidence="4">
    <location>
        <begin position="83"/>
        <end position="100"/>
    </location>
</feature>
<evidence type="ECO:0000256" key="1">
    <source>
        <dbReference type="ARBA" id="ARBA00022692"/>
    </source>
</evidence>
<feature type="transmembrane region" description="Helical" evidence="4">
    <location>
        <begin position="169"/>
        <end position="190"/>
    </location>
</feature>
<evidence type="ECO:0000313" key="5">
    <source>
        <dbReference type="EMBL" id="ROO24277.1"/>
    </source>
</evidence>
<organism evidence="5 6">
    <name type="scientific">Salinisphaera orenii MK-B5</name>
    <dbReference type="NCBI Taxonomy" id="856730"/>
    <lineage>
        <taxon>Bacteria</taxon>
        <taxon>Pseudomonadati</taxon>
        <taxon>Pseudomonadota</taxon>
        <taxon>Gammaproteobacteria</taxon>
        <taxon>Salinisphaerales</taxon>
        <taxon>Salinisphaeraceae</taxon>
        <taxon>Salinisphaera</taxon>
    </lineage>
</organism>
<feature type="transmembrane region" description="Helical" evidence="4">
    <location>
        <begin position="49"/>
        <end position="71"/>
    </location>
</feature>
<evidence type="ECO:0000256" key="3">
    <source>
        <dbReference type="ARBA" id="ARBA00023136"/>
    </source>
</evidence>
<feature type="transmembrane region" description="Helical" evidence="4">
    <location>
        <begin position="243"/>
        <end position="266"/>
    </location>
</feature>
<feature type="transmembrane region" description="Helical" evidence="4">
    <location>
        <begin position="338"/>
        <end position="359"/>
    </location>
</feature>
<dbReference type="InterPro" id="IPR052524">
    <property type="entry name" value="MFS_Cyanate_Porter"/>
</dbReference>
<keyword evidence="3 4" id="KW-0472">Membrane</keyword>
<evidence type="ECO:0000256" key="2">
    <source>
        <dbReference type="ARBA" id="ARBA00022989"/>
    </source>
</evidence>
<dbReference type="Pfam" id="PF07690">
    <property type="entry name" value="MFS_1"/>
    <property type="match status" value="1"/>
</dbReference>
<dbReference type="PANTHER" id="PTHR23523">
    <property type="match status" value="1"/>
</dbReference>
<dbReference type="AlphaFoldDB" id="A0A423PFA2"/>
<gene>
    <name evidence="5" type="ORF">SAOR_15930</name>
</gene>
<sequence length="399" mass="40745">MATASREDRDRRRLGLTLVALLLVALNLRPALTSVSPVLQRIGESLALSPAMLGLLTTLPVLCLGLAAPVAPRAARRLGAERAVLAALLVLALALLVRPYTGTPGLFAGTALAGGCIGVLGVLLPGLVKRDFPERVSAMTGLYTMTLCLGAATAAGATEPLRLILGEAWRGALALWLIPALAAAVIWGLQPRAPAAATRHAGPRTRLMRDSLAWQVTLFMGSQSALAYSVFGWLPTILADRGLAPVTAGLALSCSILVQLISALAAPALGARMRDQRAVSAGVMALVMIGVAGCIFAPLASVWLWIAILGLGQGGSFAMGLTLIAVRARDADTAADLSAMAQGVGYMLAAAGPLLVGLLHEAFGGWRAVGVALCLIAAASMILGLGAGRRAWVGGTDAA</sequence>
<reference evidence="5 6" key="1">
    <citation type="submission" date="2013-10" db="EMBL/GenBank/DDBJ databases">
        <title>Salinisphaera orenii MK-B5 Genome Sequencing.</title>
        <authorList>
            <person name="Lai Q."/>
            <person name="Li C."/>
            <person name="Shao Z."/>
        </authorList>
    </citation>
    <scope>NUCLEOTIDE SEQUENCE [LARGE SCALE GENOMIC DNA]</scope>
    <source>
        <strain evidence="5 6">MK-B5</strain>
    </source>
</reference>
<dbReference type="GO" id="GO:0022857">
    <property type="term" value="F:transmembrane transporter activity"/>
    <property type="evidence" value="ECO:0007669"/>
    <property type="project" value="InterPro"/>
</dbReference>
<dbReference type="Proteomes" id="UP000283993">
    <property type="component" value="Unassembled WGS sequence"/>
</dbReference>
<dbReference type="PANTHER" id="PTHR23523:SF2">
    <property type="entry name" value="2-NITROIMIDAZOLE TRANSPORTER"/>
    <property type="match status" value="1"/>
</dbReference>
<dbReference type="SUPFAM" id="SSF103473">
    <property type="entry name" value="MFS general substrate transporter"/>
    <property type="match status" value="1"/>
</dbReference>
<dbReference type="InterPro" id="IPR036259">
    <property type="entry name" value="MFS_trans_sf"/>
</dbReference>
<dbReference type="RefSeq" id="WP_123632285.1">
    <property type="nucleotide sequence ID" value="NZ_AYKH01000043.1"/>
</dbReference>
<feature type="transmembrane region" description="Helical" evidence="4">
    <location>
        <begin position="211"/>
        <end position="231"/>
    </location>
</feature>
<comment type="caution">
    <text evidence="5">The sequence shown here is derived from an EMBL/GenBank/DDBJ whole genome shotgun (WGS) entry which is preliminary data.</text>
</comment>
<feature type="transmembrane region" description="Helical" evidence="4">
    <location>
        <begin position="106"/>
        <end position="128"/>
    </location>
</feature>
<dbReference type="CDD" id="cd17339">
    <property type="entry name" value="MFS_NIMT_CynX_like"/>
    <property type="match status" value="1"/>
</dbReference>
<keyword evidence="6" id="KW-1185">Reference proteome</keyword>